<evidence type="ECO:0000259" key="11">
    <source>
        <dbReference type="PROSITE" id="PS50042"/>
    </source>
</evidence>
<keyword evidence="7" id="KW-0407">Ion channel</keyword>
<evidence type="ECO:0000259" key="10">
    <source>
        <dbReference type="PROSITE" id="PS50004"/>
    </source>
</evidence>
<dbReference type="SMART" id="SM00100">
    <property type="entry name" value="cNMP"/>
    <property type="match status" value="3"/>
</dbReference>
<dbReference type="InterPro" id="IPR000008">
    <property type="entry name" value="C2_dom"/>
</dbReference>
<feature type="transmembrane region" description="Helical" evidence="9">
    <location>
        <begin position="1209"/>
        <end position="1229"/>
    </location>
</feature>
<dbReference type="Gene3D" id="2.60.120.10">
    <property type="entry name" value="Jelly Rolls"/>
    <property type="match status" value="4"/>
</dbReference>
<dbReference type="SUPFAM" id="SSF49562">
    <property type="entry name" value="C2 domain (Calcium/lipid-binding domain, CaLB)"/>
    <property type="match status" value="1"/>
</dbReference>
<proteinExistence type="predicted"/>
<feature type="region of interest" description="Disordered" evidence="8">
    <location>
        <begin position="1"/>
        <end position="36"/>
    </location>
</feature>
<feature type="transmembrane region" description="Helical" evidence="9">
    <location>
        <begin position="1754"/>
        <end position="1774"/>
    </location>
</feature>
<feature type="transmembrane region" description="Helical" evidence="9">
    <location>
        <begin position="81"/>
        <end position="99"/>
    </location>
</feature>
<feature type="transmembrane region" description="Helical" evidence="9">
    <location>
        <begin position="226"/>
        <end position="244"/>
    </location>
</feature>
<dbReference type="GO" id="GO:0044877">
    <property type="term" value="F:protein-containing complex binding"/>
    <property type="evidence" value="ECO:0007669"/>
    <property type="project" value="TreeGrafter"/>
</dbReference>
<feature type="domain" description="Cyclic nucleotide-binding" evidence="11">
    <location>
        <begin position="905"/>
        <end position="1005"/>
    </location>
</feature>
<dbReference type="CDD" id="cd00030">
    <property type="entry name" value="C2"/>
    <property type="match status" value="1"/>
</dbReference>
<comment type="subcellular location">
    <subcellularLocation>
        <location evidence="1">Membrane</location>
        <topology evidence="1">Multi-pass membrane protein</topology>
    </subcellularLocation>
</comment>
<keyword evidence="6 9" id="KW-0472">Membrane</keyword>
<dbReference type="Gene3D" id="2.60.40.150">
    <property type="entry name" value="C2 domain"/>
    <property type="match status" value="1"/>
</dbReference>
<keyword evidence="5" id="KW-0406">Ion transport</keyword>
<evidence type="ECO:0000256" key="5">
    <source>
        <dbReference type="ARBA" id="ARBA00023065"/>
    </source>
</evidence>
<protein>
    <recommendedName>
        <fullName evidence="13">Calmodulin</fullName>
    </recommendedName>
</protein>
<evidence type="ECO:0008006" key="13">
    <source>
        <dbReference type="Google" id="ProtNLM"/>
    </source>
</evidence>
<evidence type="ECO:0000256" key="1">
    <source>
        <dbReference type="ARBA" id="ARBA00004141"/>
    </source>
</evidence>
<dbReference type="GO" id="GO:0005267">
    <property type="term" value="F:potassium channel activity"/>
    <property type="evidence" value="ECO:0007669"/>
    <property type="project" value="InterPro"/>
</dbReference>
<evidence type="ECO:0000256" key="9">
    <source>
        <dbReference type="SAM" id="Phobius"/>
    </source>
</evidence>
<dbReference type="InterPro" id="IPR003280">
    <property type="entry name" value="2pore_dom_K_chnl"/>
</dbReference>
<feature type="transmembrane region" description="Helical" evidence="9">
    <location>
        <begin position="311"/>
        <end position="337"/>
    </location>
</feature>
<feature type="domain" description="C2" evidence="10">
    <location>
        <begin position="1949"/>
        <end position="2067"/>
    </location>
</feature>
<feature type="region of interest" description="Disordered" evidence="8">
    <location>
        <begin position="2230"/>
        <end position="2325"/>
    </location>
</feature>
<dbReference type="Pfam" id="PF00168">
    <property type="entry name" value="C2"/>
    <property type="match status" value="1"/>
</dbReference>
<gene>
    <name evidence="12" type="ORF">PPAR1163_LOCUS20088</name>
</gene>
<dbReference type="SUPFAM" id="SSF51206">
    <property type="entry name" value="cAMP-binding domain-like"/>
    <property type="match status" value="4"/>
</dbReference>
<dbReference type="SUPFAM" id="SSF81324">
    <property type="entry name" value="Voltage-gated potassium channels"/>
    <property type="match status" value="4"/>
</dbReference>
<dbReference type="InterPro" id="IPR005821">
    <property type="entry name" value="Ion_trans_dom"/>
</dbReference>
<evidence type="ECO:0000256" key="6">
    <source>
        <dbReference type="ARBA" id="ARBA00023136"/>
    </source>
</evidence>
<feature type="region of interest" description="Disordered" evidence="8">
    <location>
        <begin position="2362"/>
        <end position="2386"/>
    </location>
</feature>
<accession>A0A7S1UB87</accession>
<dbReference type="Pfam" id="PF00520">
    <property type="entry name" value="Ion_trans"/>
    <property type="match status" value="4"/>
</dbReference>
<keyword evidence="2" id="KW-0813">Transport</keyword>
<reference evidence="12" key="1">
    <citation type="submission" date="2021-01" db="EMBL/GenBank/DDBJ databases">
        <authorList>
            <person name="Corre E."/>
            <person name="Pelletier E."/>
            <person name="Niang G."/>
            <person name="Scheremetjew M."/>
            <person name="Finn R."/>
            <person name="Kale V."/>
            <person name="Holt S."/>
            <person name="Cochrane G."/>
            <person name="Meng A."/>
            <person name="Brown T."/>
            <person name="Cohen L."/>
        </authorList>
    </citation>
    <scope>NUCLEOTIDE SEQUENCE</scope>
    <source>
        <strain evidence="12">CCMP2877</strain>
    </source>
</reference>
<dbReference type="Gene3D" id="1.10.287.630">
    <property type="entry name" value="Helix hairpin bin"/>
    <property type="match status" value="3"/>
</dbReference>
<dbReference type="Pfam" id="PF00027">
    <property type="entry name" value="cNMP_binding"/>
    <property type="match status" value="3"/>
</dbReference>
<keyword evidence="7" id="KW-1071">Ligand-gated ion channel</keyword>
<organism evidence="12">
    <name type="scientific">Phaeomonas parva</name>
    <dbReference type="NCBI Taxonomy" id="124430"/>
    <lineage>
        <taxon>Eukaryota</taxon>
        <taxon>Sar</taxon>
        <taxon>Stramenopiles</taxon>
        <taxon>Ochrophyta</taxon>
        <taxon>Pinguiophyceae</taxon>
        <taxon>Pinguiochrysidales</taxon>
        <taxon>Pinguiochrysidaceae</taxon>
        <taxon>Phaeomonas</taxon>
    </lineage>
</organism>
<evidence type="ECO:0000256" key="3">
    <source>
        <dbReference type="ARBA" id="ARBA00022692"/>
    </source>
</evidence>
<dbReference type="SMART" id="SM00239">
    <property type="entry name" value="C2"/>
    <property type="match status" value="1"/>
</dbReference>
<dbReference type="InterPro" id="IPR035892">
    <property type="entry name" value="C2_domain_sf"/>
</dbReference>
<dbReference type="CDD" id="cd00038">
    <property type="entry name" value="CAP_ED"/>
    <property type="match status" value="3"/>
</dbReference>
<evidence type="ECO:0000256" key="4">
    <source>
        <dbReference type="ARBA" id="ARBA00022989"/>
    </source>
</evidence>
<keyword evidence="3 9" id="KW-0812">Transmembrane</keyword>
<feature type="transmembrane region" description="Helical" evidence="9">
    <location>
        <begin position="1592"/>
        <end position="1611"/>
    </location>
</feature>
<sequence>MIGRATKIMKGAAGAAIHPRTSKGAADRGRKSGRFSVSVRKHQITPEISVPDVGSLMHGEGHDMPDWCKPHSTFRTAWDSLMFVIVTYNMIVTPIHIAIIKEEEASDSPLVVLDILLDLLFVADTVLRFNFAYIDAESKIMVTSDAAIRQHYLHSPDFVINCVACSPLFFNLLDISGVNLGAGRKMFNLPRLIRVLNYRRQFQQLEDYLEGKGYMVNQAVLRLSKILFFALLMNNLAACLYFAVSCPGEYCNEQGTWAAEDPVMSHYNAAYNETVKPDAGEVYARSVYYMIQTLFAIGYGDSVIPQSTSEIILACCFILGGTFLYALLIAGMASVLANIDVLQMRFRSEMDLLNQYMEFRDIPEGLRDRIKSFFDYIFQKQYGMLEEHIMNELPPHLFREVCKTRVAFLEKIPFWNPEYRSAEFLVATAKALRPLTYAPGSIIIYHREKQRELTIVRSGEVQVYIKEKEQPLSKLLPGDYVGDFQLLFGKLHPVGLRASSKSFCETLMLSLTSLMDILNLPGNREIQRASLDAWNSNEPGMVATVEAYRKELVNYKKLFDSQNQKSNKLKNMMDDNDVINHGKVIEPDSSFHIYWDTLLIVCTLYGALAIPGRLTALVGNGETIEESNLWDWSLIVDYLFEFVYIGEMVLQGYFFAFHDIDSDRDDIIYDHEAIRDKYVKSARFKFDVLTIFPFEVIGFGVGGKWSLLRVPKMLRTVGLTYYVNDLKSHLEVVNQIVVSAASMMVVQMLFATIILIHWSSCGWSLVFYEGEDYPKSLYWAFTTFTTVGYGDISPDDIKTTIFAIIVGSVGAIFCAAIIANVTSFVHDVDVSSENAEHRKNSLRWFMGEQGISNDLQERVMGYFNYLEHETSGVDENKLLDYHLPLNLQQDVRVCITNDLVLNCDLFKDCSSGFLRMLMLSLTQRLYMRGSWMISKEQPAAGMFFVKSGMVELLVPGGGVTAKISHGATFAEWAVTNDAAGAILHARAATDCEVWFLSRHTFRDLLYSFPRERQFTQQMDALSQSKARKQGVAGIKTEDAAALAKLQKAFYVTTDSKPYAAWNMLVLTVLMWNLMAVPFRMAFFGDMDSLDASVAIDYVGDLIFLLDVVLRARYLAFQEDDVVVTKTSRIMKHYLGSRSFVWHAIAVPPIELLALAGGTNDMSITQWFAILRVTKLARVADLMTMIALAQKHAAQFGLKINKNALQVWRLMSLIFICAHWFGCIFFLLAFHSDKEGDPNNWAARACVLDTDETADCSDTDQSIVSQYIHALYWATATVSTVGYGDISAVSDPEVFFSICILIVGTLIFTLCIANLKDIVTQEDVTASLYNNKTDQVNVFVANQGMPDDLQDRVQKYYSVLWMHQRGIKGTELLAYVPDHLKADMVAEIVGDQMRKLFFVKTCPPDVAVKLCTLCDLEVFLPGDVLFYDGEIADKVFFLFHGKVKLMAADGKTTYTTLERCTIGEGEFFGRFIQPCSAVAETQGSCFSLSMDNYKLLLSEFNIGGKFVEYATQNEEELLAQSSSSMIAKVQGNLNNAKMQRLMMMQEEEDEKEDYVIMPDSTVRKWWDASALVLSVATVLLIPLGIAYRIENTTILLASEILVELFFIGDMYLRIMLFARIYEGALVTKRIEFQKLYFDNEMRIDVIALLPVYMISAAVGFDSKVDGLLRLFQSVRLLRIADYADSLGSVMEEMTGTRVSTGTFRAFQMFIGVIIFTHWMACFFLFIGRLQDSPNWTTNYDCDVHPELECFSVERLYLQAFYWALYTATTIGYGNVGIVTNYERVFSMFVMIIGAVLCDAGITAVLTSAVEAKEHESATQSRRVGCTKKYMTSCQYDPAIQNKSLGYFKYVDGELQGINENEIMMDLSDSLRLSLLEHYCARPLKASPLFEHETDGYIYSLLRKMEPYLAVPGEVLVDPKTDDASLYVLQRGQAVLIDDAGDDEPVAVGYLMGNAHSRALSSQAGLPKCRVNLQVIRAWGLPKTDLIGLCDPYVQARFGIKRCRTSVKKVTFTPQWNETFSIKVGAGTKEAIIDLFDWNRVDEDELVGTATVKMEVGGSLKPRAIKLENEKGETVGTLQVALNLEKLGAEETPAGPDVAIVAQSHCHLFRLPGDAVQRVAKYFELGNAEGANVSQRLRSSSSVNVYAPEWVIDSEKRPLRQTNPTQVRKGLAADVEYVLKRTHTPRRLQNDLGLAGEAFHAAPDSSDDESGDEAGPRMSLGAGLLARSILRADSGDTETPTLSIEVDSGDRDSVRSMGSEFSGSSAPPSPGSTGSPGSPGTPRTPRTPGSPGGKDFWEKSQPPMVPLTPVASSRRLTGGNRKSARRTSVVWDKSTMDTLSNTYMRTMFIEKKNGLAKRRSKFEVGWQSGNKRRLGSQEGGMLPNKGSPFLQKLVSLTSSRKKMG</sequence>
<feature type="transmembrane region" description="Helical" evidence="9">
    <location>
        <begin position="1564"/>
        <end position="1586"/>
    </location>
</feature>
<feature type="compositionally biased region" description="Low complexity" evidence="8">
    <location>
        <begin position="2260"/>
        <end position="2287"/>
    </location>
</feature>
<dbReference type="InterPro" id="IPR018490">
    <property type="entry name" value="cNMP-bd_dom_sf"/>
</dbReference>
<dbReference type="PANTHER" id="PTHR45638">
    <property type="entry name" value="CYCLIC NUCLEOTIDE-GATED CATION CHANNEL SUBUNIT A"/>
    <property type="match status" value="1"/>
</dbReference>
<feature type="transmembrane region" description="Helical" evidence="9">
    <location>
        <begin position="799"/>
        <end position="819"/>
    </location>
</feature>
<evidence type="ECO:0000256" key="2">
    <source>
        <dbReference type="ARBA" id="ARBA00022448"/>
    </source>
</evidence>
<dbReference type="InterPro" id="IPR000595">
    <property type="entry name" value="cNMP-bd_dom"/>
</dbReference>
<feature type="transmembrane region" description="Helical" evidence="9">
    <location>
        <begin position="1704"/>
        <end position="1725"/>
    </location>
</feature>
<dbReference type="PANTHER" id="PTHR45638:SF11">
    <property type="entry name" value="CYCLIC NUCLEOTIDE-GATED CATION CHANNEL SUBUNIT A"/>
    <property type="match status" value="1"/>
</dbReference>
<name>A0A7S1UB87_9STRA</name>
<feature type="domain" description="Cyclic nucleotide-binding" evidence="11">
    <location>
        <begin position="1397"/>
        <end position="1468"/>
    </location>
</feature>
<keyword evidence="4 9" id="KW-1133">Transmembrane helix</keyword>
<dbReference type="PRINTS" id="PR01333">
    <property type="entry name" value="2POREKCHANEL"/>
</dbReference>
<feature type="transmembrane region" description="Helical" evidence="9">
    <location>
        <begin position="111"/>
        <end position="131"/>
    </location>
</feature>
<dbReference type="InterPro" id="IPR050866">
    <property type="entry name" value="CNG_cation_channel"/>
</dbReference>
<dbReference type="PROSITE" id="PS50042">
    <property type="entry name" value="CNMP_BINDING_3"/>
    <property type="match status" value="3"/>
</dbReference>
<feature type="transmembrane region" description="Helical" evidence="9">
    <location>
        <begin position="1786"/>
        <end position="1808"/>
    </location>
</feature>
<dbReference type="GO" id="GO:0005221">
    <property type="term" value="F:intracellularly cyclic nucleotide-activated monoatomic cation channel activity"/>
    <property type="evidence" value="ECO:0007669"/>
    <property type="project" value="InterPro"/>
</dbReference>
<evidence type="ECO:0000256" key="7">
    <source>
        <dbReference type="ARBA" id="ARBA00023286"/>
    </source>
</evidence>
<evidence type="ECO:0000313" key="12">
    <source>
        <dbReference type="EMBL" id="CAD9261708.1"/>
    </source>
</evidence>
<evidence type="ECO:0000256" key="8">
    <source>
        <dbReference type="SAM" id="MobiDB-lite"/>
    </source>
</evidence>
<feature type="transmembrane region" description="Helical" evidence="9">
    <location>
        <begin position="1293"/>
        <end position="1314"/>
    </location>
</feature>
<dbReference type="PROSITE" id="PS50004">
    <property type="entry name" value="C2"/>
    <property type="match status" value="1"/>
</dbReference>
<feature type="domain" description="Cyclic nucleotide-binding" evidence="11">
    <location>
        <begin position="429"/>
        <end position="518"/>
    </location>
</feature>
<dbReference type="Gene3D" id="1.10.287.70">
    <property type="match status" value="4"/>
</dbReference>
<feature type="transmembrane region" description="Helical" evidence="9">
    <location>
        <begin position="1058"/>
        <end position="1078"/>
    </location>
</feature>
<dbReference type="GO" id="GO:0016020">
    <property type="term" value="C:membrane"/>
    <property type="evidence" value="ECO:0007669"/>
    <property type="project" value="UniProtKB-SubCell"/>
</dbReference>
<dbReference type="EMBL" id="HBGJ01031765">
    <property type="protein sequence ID" value="CAD9261708.1"/>
    <property type="molecule type" value="Transcribed_RNA"/>
</dbReference>
<dbReference type="InterPro" id="IPR014710">
    <property type="entry name" value="RmlC-like_jellyroll"/>
</dbReference>
<feature type="transmembrane region" description="Helical" evidence="9">
    <location>
        <begin position="736"/>
        <end position="756"/>
    </location>
</feature>